<organism evidence="10 11">
    <name type="scientific">Phenylobacterium montanum</name>
    <dbReference type="NCBI Taxonomy" id="2823693"/>
    <lineage>
        <taxon>Bacteria</taxon>
        <taxon>Pseudomonadati</taxon>
        <taxon>Pseudomonadota</taxon>
        <taxon>Alphaproteobacteria</taxon>
        <taxon>Caulobacterales</taxon>
        <taxon>Caulobacteraceae</taxon>
        <taxon>Phenylobacterium</taxon>
    </lineage>
</organism>
<dbReference type="Proteomes" id="UP000676409">
    <property type="component" value="Chromosome"/>
</dbReference>
<dbReference type="Gene3D" id="3.40.50.11380">
    <property type="match status" value="1"/>
</dbReference>
<dbReference type="Pfam" id="PF13432">
    <property type="entry name" value="TPR_16"/>
    <property type="match status" value="2"/>
</dbReference>
<keyword evidence="7 8" id="KW-0802">TPR repeat</keyword>
<dbReference type="Pfam" id="PF13374">
    <property type="entry name" value="TPR_10"/>
    <property type="match status" value="1"/>
</dbReference>
<name>A0A975FWE9_9CAUL</name>
<feature type="domain" description="O-GlcNAc transferase C-terminal" evidence="9">
    <location>
        <begin position="434"/>
        <end position="603"/>
    </location>
</feature>
<evidence type="ECO:0000256" key="7">
    <source>
        <dbReference type="ARBA" id="ARBA00022803"/>
    </source>
</evidence>
<dbReference type="GO" id="GO:0097363">
    <property type="term" value="F:protein O-acetylglucosaminyltransferase activity"/>
    <property type="evidence" value="ECO:0007669"/>
    <property type="project" value="UniProtKB-EC"/>
</dbReference>
<keyword evidence="4" id="KW-0328">Glycosyltransferase</keyword>
<evidence type="ECO:0000256" key="6">
    <source>
        <dbReference type="ARBA" id="ARBA00022737"/>
    </source>
</evidence>
<comment type="pathway">
    <text evidence="1">Protein modification; protein glycosylation.</text>
</comment>
<reference evidence="10" key="1">
    <citation type="submission" date="2021-04" db="EMBL/GenBank/DDBJ databases">
        <title>The complete genome sequence of Caulobacter sp. S6.</title>
        <authorList>
            <person name="Tang Y."/>
            <person name="Ouyang W."/>
            <person name="Liu Q."/>
            <person name="Huang B."/>
            <person name="Guo Z."/>
            <person name="Lei P."/>
        </authorList>
    </citation>
    <scope>NUCLEOTIDE SEQUENCE</scope>
    <source>
        <strain evidence="10">S6</strain>
    </source>
</reference>
<evidence type="ECO:0000256" key="4">
    <source>
        <dbReference type="ARBA" id="ARBA00022676"/>
    </source>
</evidence>
<dbReference type="InterPro" id="IPR019734">
    <property type="entry name" value="TPR_rpt"/>
</dbReference>
<comment type="similarity">
    <text evidence="2">Belongs to the glycosyltransferase 41 family. O-GlcNAc transferase subfamily.</text>
</comment>
<dbReference type="InterPro" id="IPR011990">
    <property type="entry name" value="TPR-like_helical_dom_sf"/>
</dbReference>
<dbReference type="Pfam" id="PF13844">
    <property type="entry name" value="Glyco_transf_41"/>
    <property type="match status" value="2"/>
</dbReference>
<feature type="domain" description="O-GlcNAc transferase C-terminal" evidence="9">
    <location>
        <begin position="260"/>
        <end position="397"/>
    </location>
</feature>
<dbReference type="InterPro" id="IPR051939">
    <property type="entry name" value="Glycosyltr_41/O-GlcNAc_trsf"/>
</dbReference>
<proteinExistence type="inferred from homology"/>
<evidence type="ECO:0000313" key="11">
    <source>
        <dbReference type="Proteomes" id="UP000676409"/>
    </source>
</evidence>
<accession>A0A975FWE9</accession>
<dbReference type="PANTHER" id="PTHR44835:SF1">
    <property type="entry name" value="PROTEIN O-GLCNAC TRANSFERASE"/>
    <property type="match status" value="1"/>
</dbReference>
<feature type="repeat" description="TPR" evidence="8">
    <location>
        <begin position="144"/>
        <end position="177"/>
    </location>
</feature>
<evidence type="ECO:0000256" key="2">
    <source>
        <dbReference type="ARBA" id="ARBA00005386"/>
    </source>
</evidence>
<keyword evidence="11" id="KW-1185">Reference proteome</keyword>
<evidence type="ECO:0000256" key="5">
    <source>
        <dbReference type="ARBA" id="ARBA00022679"/>
    </source>
</evidence>
<dbReference type="AlphaFoldDB" id="A0A975FWE9"/>
<keyword evidence="5" id="KW-0808">Transferase</keyword>
<dbReference type="KEGG" id="caul:KCG34_15595"/>
<dbReference type="Gene3D" id="1.25.40.10">
    <property type="entry name" value="Tetratricopeptide repeat domain"/>
    <property type="match status" value="2"/>
</dbReference>
<evidence type="ECO:0000256" key="8">
    <source>
        <dbReference type="PROSITE-ProRule" id="PRU00339"/>
    </source>
</evidence>
<evidence type="ECO:0000256" key="3">
    <source>
        <dbReference type="ARBA" id="ARBA00011970"/>
    </source>
</evidence>
<dbReference type="PROSITE" id="PS50005">
    <property type="entry name" value="TPR"/>
    <property type="match status" value="2"/>
</dbReference>
<dbReference type="EC" id="2.4.1.255" evidence="3"/>
<dbReference type="Gene3D" id="3.40.50.2000">
    <property type="entry name" value="Glycogen Phosphorylase B"/>
    <property type="match status" value="1"/>
</dbReference>
<dbReference type="SUPFAM" id="SSF53756">
    <property type="entry name" value="UDP-Glycosyltransferase/glycogen phosphorylase"/>
    <property type="match status" value="1"/>
</dbReference>
<dbReference type="EMBL" id="CP073078">
    <property type="protein sequence ID" value="QUD86509.1"/>
    <property type="molecule type" value="Genomic_DNA"/>
</dbReference>
<dbReference type="PROSITE" id="PS50293">
    <property type="entry name" value="TPR_REGION"/>
    <property type="match status" value="1"/>
</dbReference>
<dbReference type="InterPro" id="IPR029489">
    <property type="entry name" value="OGT/SEC/SPY_C"/>
</dbReference>
<evidence type="ECO:0000259" key="9">
    <source>
        <dbReference type="Pfam" id="PF13844"/>
    </source>
</evidence>
<dbReference type="SMART" id="SM00028">
    <property type="entry name" value="TPR"/>
    <property type="match status" value="5"/>
</dbReference>
<gene>
    <name evidence="10" type="ORF">KCG34_15595</name>
</gene>
<keyword evidence="6" id="KW-0677">Repeat</keyword>
<dbReference type="SUPFAM" id="SSF48452">
    <property type="entry name" value="TPR-like"/>
    <property type="match status" value="1"/>
</dbReference>
<feature type="repeat" description="TPR" evidence="8">
    <location>
        <begin position="76"/>
        <end position="109"/>
    </location>
</feature>
<dbReference type="RefSeq" id="WP_211936561.1">
    <property type="nucleotide sequence ID" value="NZ_CP073078.1"/>
</dbReference>
<dbReference type="PANTHER" id="PTHR44835">
    <property type="entry name" value="UDP-N-ACETYLGLUCOSAMINE--PEPTIDE N-ACETYLGLUCOSAMINYLTRANSFERASE SPINDLY-RELATED"/>
    <property type="match status" value="1"/>
</dbReference>
<protein>
    <recommendedName>
        <fullName evidence="3">protein O-GlcNAc transferase</fullName>
        <ecNumber evidence="3">2.4.1.255</ecNumber>
    </recommendedName>
</protein>
<evidence type="ECO:0000313" key="10">
    <source>
        <dbReference type="EMBL" id="QUD86509.1"/>
    </source>
</evidence>
<sequence>MPAAEHPIASEIDRLRQLYLAGALDEALALAQALSLRAPDIPEILNIRGMLAYRRGAFAEAAALLRAAAAASPNDGAVWANLGAALRAQGDLAGAEAVYDQALQVAPDVQALHGNLANVLIDQHKAAAAEARVLEALKLGPRTANLMTTLGLALSHQGRLVEAEKAFREALELNPADYDACRNLGSILAGLAQFDEAEGLQRRALALRPDYAAGHSSLLFGMNYRPDLTAEQIAGHYRRFEAQHARGAPPPSPYANLPEPVRRLRVGYVSPDFTDHVVAMFMLPILAAHDKSRFEITCYAEVRHQDGTSAKVQALADRWVSTVGLSDQALAERIRADGIDILVDLAGHTTGNRLLAFAHRPAPVQLTYFIGHGMTTGLSAIDAFIGDSRLAPPGCEALFGERRVIRLGRAPLAYVAPPAMPEPQPPPALSKGFVTFGYFGRSIRLNEGVIRAWSVMLNRLPGSRLMLNNAPFGDPQTAALFAQRFARYGVPAGRLDLVNTRPQSRTWAAYGEIDIALDPFPHNAGTTTIEALWMGVPVLTLADRPSVGRLGAMILGALGLDDWITASPEDYVAKGLAAAGDLNALAKLRGELRPRFAASPLADPAGLTRSLEEAYRQLWRDWCEAAPASHA</sequence>
<evidence type="ECO:0000256" key="1">
    <source>
        <dbReference type="ARBA" id="ARBA00004922"/>
    </source>
</evidence>